<dbReference type="InterPro" id="IPR046108">
    <property type="entry name" value="TrbL_5"/>
</dbReference>
<name>A0A1J0GN59_9CLOT</name>
<reference evidence="3 4" key="1">
    <citation type="journal article" date="2016" name="Front. Microbiol.">
        <title>Complete Genome Sequence of Clostridium estertheticum DSM 8809, a Microbe Identified in Spoiled Vacuum Packed Beef.</title>
        <authorList>
            <person name="Yu Z."/>
            <person name="Gunn L."/>
            <person name="Brennan E."/>
            <person name="Reid R."/>
            <person name="Wall P.G."/>
            <person name="Gaora O.P."/>
            <person name="Hurley D."/>
            <person name="Bolton D."/>
            <person name="Fanning S."/>
        </authorList>
    </citation>
    <scope>NUCLEOTIDE SEQUENCE [LARGE SCALE GENOMIC DNA]</scope>
    <source>
        <strain evidence="3 4">DSM 8809</strain>
        <plasmid evidence="4">Plasmid pdsm8809</plasmid>
    </source>
</reference>
<feature type="region of interest" description="Disordered" evidence="1">
    <location>
        <begin position="262"/>
        <end position="289"/>
    </location>
</feature>
<dbReference type="Proteomes" id="UP000182569">
    <property type="component" value="Plasmid pdsm8809"/>
</dbReference>
<dbReference type="AlphaFoldDB" id="A0A1J0GN59"/>
<gene>
    <name evidence="3" type="ORF">A7L45_21975</name>
</gene>
<protein>
    <recommendedName>
        <fullName evidence="5">Conjugal transfer protein TrbL</fullName>
    </recommendedName>
</protein>
<evidence type="ECO:0008006" key="5">
    <source>
        <dbReference type="Google" id="ProtNLM"/>
    </source>
</evidence>
<evidence type="ECO:0000256" key="2">
    <source>
        <dbReference type="SAM" id="Phobius"/>
    </source>
</evidence>
<evidence type="ECO:0000256" key="1">
    <source>
        <dbReference type="SAM" id="MobiDB-lite"/>
    </source>
</evidence>
<dbReference type="EMBL" id="CP015757">
    <property type="protein sequence ID" value="APC42810.1"/>
    <property type="molecule type" value="Genomic_DNA"/>
</dbReference>
<dbReference type="Pfam" id="PF19511">
    <property type="entry name" value="TrbL_5"/>
    <property type="match status" value="1"/>
</dbReference>
<dbReference type="KEGG" id="ceu:A7L45_21975"/>
<keyword evidence="2" id="KW-0812">Transmembrane</keyword>
<keyword evidence="2" id="KW-1133">Transmembrane helix</keyword>
<proteinExistence type="predicted"/>
<feature type="transmembrane region" description="Helical" evidence="2">
    <location>
        <begin position="76"/>
        <end position="99"/>
    </location>
</feature>
<feature type="compositionally biased region" description="Gly residues" evidence="1">
    <location>
        <begin position="264"/>
        <end position="280"/>
    </location>
</feature>
<geneLocation type="plasmid" evidence="4">
    <name>pdsm8809</name>
</geneLocation>
<evidence type="ECO:0000313" key="3">
    <source>
        <dbReference type="EMBL" id="APC42810.1"/>
    </source>
</evidence>
<feature type="transmembrane region" description="Helical" evidence="2">
    <location>
        <begin position="45"/>
        <end position="64"/>
    </location>
</feature>
<feature type="transmembrane region" description="Helical" evidence="2">
    <location>
        <begin position="193"/>
        <end position="215"/>
    </location>
</feature>
<keyword evidence="3" id="KW-0614">Plasmid</keyword>
<organism evidence="3 4">
    <name type="scientific">Clostridium estertheticum subsp. estertheticum</name>
    <dbReference type="NCBI Taxonomy" id="1552"/>
    <lineage>
        <taxon>Bacteria</taxon>
        <taxon>Bacillati</taxon>
        <taxon>Bacillota</taxon>
        <taxon>Clostridia</taxon>
        <taxon>Eubacteriales</taxon>
        <taxon>Clostridiaceae</taxon>
        <taxon>Clostridium</taxon>
    </lineage>
</organism>
<feature type="transmembrane region" description="Helical" evidence="2">
    <location>
        <begin position="132"/>
        <end position="155"/>
    </location>
</feature>
<keyword evidence="2" id="KW-0472">Membrane</keyword>
<evidence type="ECO:0000313" key="4">
    <source>
        <dbReference type="Proteomes" id="UP000182569"/>
    </source>
</evidence>
<dbReference type="RefSeq" id="WP_071615089.1">
    <property type="nucleotide sequence ID" value="NZ_CP015757.1"/>
</dbReference>
<sequence length="289" mass="30911">MDIIFDYLKDKMMGGAGKVLKYMSDVSINLFDNKIVSDVLQLMDYIGWILLAVGILFAIMNVYISYVESESINFHLLILNIFKGIIAILFIKVGAIRVFQLSITINKMITDITSTPNYEHSLTALSSNLDKAAFGIIWFLVIFVIVIVSILICLVQILKRGGMYIAHIMVGYLYIFSIPSGNTDGFMSWCKQTVAIALTNVLQTALLFMGLSLMASNAKTIFLGIGVIMAAGKVEEIAGKYGMSTGATGSMAGSASRAMRNMGHSGGGRSSGGGGGGPLPTGGSTSLVP</sequence>
<accession>A0A1J0GN59</accession>
<keyword evidence="4" id="KW-1185">Reference proteome</keyword>
<feature type="transmembrane region" description="Helical" evidence="2">
    <location>
        <begin position="162"/>
        <end position="181"/>
    </location>
</feature>